<reference evidence="9 10" key="1">
    <citation type="submission" date="2018-03" db="EMBL/GenBank/DDBJ databases">
        <title>Cervid herpesvirus genomes.</title>
        <authorList>
            <person name="Das Neves C.G."/>
            <person name="Davison A.J."/>
        </authorList>
    </citation>
    <scope>NUCLEOTIDE SEQUENCE [LARGE SCALE GENOMIC DNA]</scope>
    <source>
        <strain evidence="9 10">Norway</strain>
    </source>
</reference>
<dbReference type="GO" id="GO:0016020">
    <property type="term" value="C:membrane"/>
    <property type="evidence" value="ECO:0007669"/>
    <property type="project" value="UniProtKB-SubCell"/>
</dbReference>
<dbReference type="Pfam" id="PF01537">
    <property type="entry name" value="Herpes_glycop_D"/>
    <property type="match status" value="1"/>
</dbReference>
<name>A0A455JQ96_9ALPH</name>
<dbReference type="KEGG" id="vg:80531978"/>
<dbReference type="InterPro" id="IPR002896">
    <property type="entry name" value="Herpes_glycop_dom"/>
</dbReference>
<sequence length="424" mass="44320">MATATHCAARLVALALALALAPLGCEGGRAPEALCFADVRRTGPRPSRPLGAALGLSAAELLGRIRTRGADGARGCALTLLEMPASLAAAEFRDLVDVGWAYRNESCLIPLAYRQYFGCAGGALPSPQTCAGFSETRLRGGYGTSDYALVGSGLLLRPGVYDRGTYVYVLGYGPDDVRVGSVALVVGSDPHKYPCGLDRGIGVSLHHKGRPTVPLSDGPADDWACGCFPEDSEDVGEAWAAVNASELGLASLEDYFNADDEGSAGSEERDPDLVDCRADGLFTESDMFRNASGPEALLIGAVAKDVLTAPLALPPGQSYEDLRRASRECNARAEAALLPLPVAARREGGDKDAELDFGIFGLPADPSVRRAVLIGLVLALLVLLVALVIVLACACRLARQVKAARRARAAAAFARNNAAYEAHV</sequence>
<organism evidence="9 10">
    <name type="scientific">Cervid alphaherpesvirus 2</name>
    <dbReference type="NCBI Taxonomy" id="365327"/>
    <lineage>
        <taxon>Viruses</taxon>
        <taxon>Duplodnaviria</taxon>
        <taxon>Heunggongvirae</taxon>
        <taxon>Peploviricota</taxon>
        <taxon>Herviviricetes</taxon>
        <taxon>Herpesvirales</taxon>
        <taxon>Orthoherpesviridae</taxon>
        <taxon>Alphaherpesvirinae</taxon>
        <taxon>Varicellovirus</taxon>
        <taxon>Varicellovirus cervidalpha2</taxon>
    </lineage>
</organism>
<evidence type="ECO:0000256" key="1">
    <source>
        <dbReference type="ARBA" id="ARBA00004167"/>
    </source>
</evidence>
<keyword evidence="9" id="KW-0946">Virion</keyword>
<dbReference type="GO" id="GO:0019031">
    <property type="term" value="C:viral envelope"/>
    <property type="evidence" value="ECO:0007669"/>
    <property type="project" value="UniProtKB-KW"/>
</dbReference>
<comment type="subcellular location">
    <subcellularLocation>
        <location evidence="1">Membrane</location>
        <topology evidence="1">Single-pass membrane protein</topology>
    </subcellularLocation>
</comment>
<evidence type="ECO:0000256" key="7">
    <source>
        <dbReference type="SAM" id="Phobius"/>
    </source>
</evidence>
<feature type="transmembrane region" description="Helical" evidence="7">
    <location>
        <begin position="372"/>
        <end position="398"/>
    </location>
</feature>
<gene>
    <name evidence="9" type="primary">US4</name>
</gene>
<keyword evidence="2 7" id="KW-0812">Transmembrane</keyword>
<protein>
    <submittedName>
        <fullName evidence="9">Envelope glycoprotein G</fullName>
    </submittedName>
</protein>
<dbReference type="SUPFAM" id="SSF48726">
    <property type="entry name" value="Immunoglobulin"/>
    <property type="match status" value="1"/>
</dbReference>
<evidence type="ECO:0000256" key="2">
    <source>
        <dbReference type="ARBA" id="ARBA00022692"/>
    </source>
</evidence>
<evidence type="ECO:0000313" key="9">
    <source>
        <dbReference type="EMBL" id="AVT50787.1"/>
    </source>
</evidence>
<evidence type="ECO:0000256" key="5">
    <source>
        <dbReference type="ARBA" id="ARBA00023136"/>
    </source>
</evidence>
<proteinExistence type="predicted"/>
<dbReference type="RefSeq" id="YP_010794963.1">
    <property type="nucleotide sequence ID" value="NC_075563.1"/>
</dbReference>
<keyword evidence="10" id="KW-1185">Reference proteome</keyword>
<keyword evidence="4 7" id="KW-1133">Transmembrane helix</keyword>
<dbReference type="GeneID" id="80531978"/>
<keyword evidence="3" id="KW-0732">Signal</keyword>
<dbReference type="EMBL" id="MH036943">
    <property type="protein sequence ID" value="AVT50787.1"/>
    <property type="molecule type" value="Genomic_DNA"/>
</dbReference>
<keyword evidence="6" id="KW-0325">Glycoprotein</keyword>
<evidence type="ECO:0000256" key="4">
    <source>
        <dbReference type="ARBA" id="ARBA00022989"/>
    </source>
</evidence>
<dbReference type="Proteomes" id="UP000326033">
    <property type="component" value="Segment"/>
</dbReference>
<keyword evidence="5 7" id="KW-0472">Membrane</keyword>
<evidence type="ECO:0000259" key="8">
    <source>
        <dbReference type="Pfam" id="PF01537"/>
    </source>
</evidence>
<evidence type="ECO:0000313" key="10">
    <source>
        <dbReference type="Proteomes" id="UP000326033"/>
    </source>
</evidence>
<evidence type="ECO:0000256" key="3">
    <source>
        <dbReference type="ARBA" id="ARBA00022729"/>
    </source>
</evidence>
<evidence type="ECO:0000256" key="6">
    <source>
        <dbReference type="ARBA" id="ARBA00023180"/>
    </source>
</evidence>
<accession>A0A455JQ96</accession>
<dbReference type="InterPro" id="IPR036179">
    <property type="entry name" value="Ig-like_dom_sf"/>
</dbReference>
<keyword evidence="9" id="KW-0261">Viral envelope protein</keyword>
<feature type="domain" description="Herpesvirus glycoprotein D/GG/GX" evidence="8">
    <location>
        <begin position="72"/>
        <end position="183"/>
    </location>
</feature>